<evidence type="ECO:0000256" key="1">
    <source>
        <dbReference type="ARBA" id="ARBA00004123"/>
    </source>
</evidence>
<evidence type="ECO:0000313" key="6">
    <source>
        <dbReference type="EnsemblPlants" id="QL09p011755:mrna"/>
    </source>
</evidence>
<feature type="compositionally biased region" description="Basic residues" evidence="4">
    <location>
        <begin position="552"/>
        <end position="563"/>
    </location>
</feature>
<sequence>MDTEGLSLICAGLGIAEEDDNGNRIGYSKGQYCLDNLKDLLRFLRRDDPHTRDVFKQVCKWNIVSKDLIPIIEHCQDDRNLVLNAVKVLVFLTMPIEPTSKDISQQLEYLWGLKSSVTCSDIVAVIVSLLESPLENLESETFTEDDWKLVQLVLTLFRNVLAIQEIPLQQKAGGCASQFLSLRERFLELLFHENVMDLIIVITQHVGGSYGYFRQDNLLLLEIFHYIFMGQEPELTAKAHLKGFKVDEDTEDSLSSLESIMKEEEEKRRLSRLRNMSRHSQFIGTFTRVTMDGSKAVLKGNPNSASQDTLLNPHKIPRGPVKRIAWDIGRLPPTKDKILKLLYDFVSQFLSGGYNVLMQSIREDIEKEHHAIQKNDVIVFFQVAQFVTSFQHHKFLNSKPNVGVDNFEDFDKDADSTIFRGDICGPIAESMNESMFQLVIIKWRNAFDGLKETNDYKFLSAAGSLMKNMISMLDLMLKLLPDDAKELYTARILLYKLFYDQTDQGMTQFLLNLIKTFDTYKQPKSDLADMVEMMHKVVQLMENLQARGTLRVSRKSRRKRKNKSSSDKEAGNIQGDHVNVQNEIGISNSEQSADMSIAQKGSLTNTNSDGKENIMFSAQVNEPDISMSGTGNLKSSVPRMDNESADHANDDPCYGTGDSSDDEQLNATDEVDFKVSTLISAFANNNIIHKLCWLLKFYKSNSATTNHYIICMLRRITDDLELSPMLYQLSILITFHSILVEQKSCPSKDYANIVDFLTSFVRRMLRKMKIQPILFVEILFWKTRKESHYINAEYMLHEIGSLKKDCRNWENIPEDAELGSSQCKGWTGRSIADALGEDEADVVISHEQGYQNRGQSMEHESESDPIRKKRLSLDGEMERKIKDLYEKFKDDRHCSRLIAEVLEPDGKVSPAQISNKLRQLGLKVAPRKKVRYDDDHDGDGKAVEKVSNLHNSDDMEGSLLRPLHKRKRVSAFSEDQEDMIRALYEKFKEHKRCSYMIANALDADNKFTAVQVSHKLKQLGLRVPQQKKFESNMLIKNENSNSLFTDKAHDPDDETLLSLLNRRKRENERLFGEQLPEQVERLLPEDDSDDELLSSVLKKTRRPLPQSKDEKLTAISIQGTKIPNDPGNRPTEVVKIQVVFIKLASFQREFVLIKNNLCYLLDVGCIKFCDVNNQCSKVEPAGVDVNVSFNYGSLNGTAEAEVTSIGNGSLLNVAPVNHLDNLVQQEVDISAAFGDAVAPSSFPQSNLIRRIGSGNRLDVAPVNDLDNLSDQVVDEELEDAIDESAPSASPKSNVMRRKLRMVLDLEDDD</sequence>
<evidence type="ECO:0000256" key="2">
    <source>
        <dbReference type="ARBA" id="ARBA00023242"/>
    </source>
</evidence>
<feature type="region of interest" description="Disordered" evidence="4">
    <location>
        <begin position="549"/>
        <end position="579"/>
    </location>
</feature>
<reference evidence="6 7" key="1">
    <citation type="journal article" date="2016" name="G3 (Bethesda)">
        <title>First Draft Assembly and Annotation of the Genome of a California Endemic Oak Quercus lobata Nee (Fagaceae).</title>
        <authorList>
            <person name="Sork V.L."/>
            <person name="Fitz-Gibbon S.T."/>
            <person name="Puiu D."/>
            <person name="Crepeau M."/>
            <person name="Gugger P.F."/>
            <person name="Sherman R."/>
            <person name="Stevens K."/>
            <person name="Langley C.H."/>
            <person name="Pellegrini M."/>
            <person name="Salzberg S.L."/>
        </authorList>
    </citation>
    <scope>NUCLEOTIDE SEQUENCE [LARGE SCALE GENOMIC DNA]</scope>
    <source>
        <strain evidence="6 7">cv. SW786</strain>
    </source>
</reference>
<dbReference type="FunCoup" id="A0A7N2MFY0">
    <property type="interactions" value="1849"/>
</dbReference>
<dbReference type="EnsemblPlants" id="QL09p011755:mrna">
    <property type="protein sequence ID" value="QL09p011755:mrna"/>
    <property type="gene ID" value="QL09p011755"/>
</dbReference>
<evidence type="ECO:0000313" key="7">
    <source>
        <dbReference type="Proteomes" id="UP000594261"/>
    </source>
</evidence>
<proteinExistence type="predicted"/>
<keyword evidence="2" id="KW-0539">Nucleus</keyword>
<dbReference type="EMBL" id="LRBV02000009">
    <property type="status" value="NOT_ANNOTATED_CDS"/>
    <property type="molecule type" value="Genomic_DNA"/>
</dbReference>
<organism evidence="6 7">
    <name type="scientific">Quercus lobata</name>
    <name type="common">Valley oak</name>
    <dbReference type="NCBI Taxonomy" id="97700"/>
    <lineage>
        <taxon>Eukaryota</taxon>
        <taxon>Viridiplantae</taxon>
        <taxon>Streptophyta</taxon>
        <taxon>Embryophyta</taxon>
        <taxon>Tracheophyta</taxon>
        <taxon>Spermatophyta</taxon>
        <taxon>Magnoliopsida</taxon>
        <taxon>eudicotyledons</taxon>
        <taxon>Gunneridae</taxon>
        <taxon>Pentapetalae</taxon>
        <taxon>rosids</taxon>
        <taxon>fabids</taxon>
        <taxon>Fagales</taxon>
        <taxon>Fagaceae</taxon>
        <taxon>Quercus</taxon>
    </lineage>
</organism>
<dbReference type="Pfam" id="PF04821">
    <property type="entry name" value="TIMELESS"/>
    <property type="match status" value="1"/>
</dbReference>
<dbReference type="GO" id="GO:0003677">
    <property type="term" value="F:DNA binding"/>
    <property type="evidence" value="ECO:0007669"/>
    <property type="project" value="TreeGrafter"/>
</dbReference>
<dbReference type="InterPro" id="IPR006906">
    <property type="entry name" value="Timeless_N"/>
</dbReference>
<keyword evidence="3" id="KW-0131">Cell cycle</keyword>
<evidence type="ECO:0000256" key="3">
    <source>
        <dbReference type="ARBA" id="ARBA00023306"/>
    </source>
</evidence>
<dbReference type="OMA" id="LTRNVAM"/>
<feature type="compositionally biased region" description="Basic and acidic residues" evidence="4">
    <location>
        <begin position="640"/>
        <end position="650"/>
    </location>
</feature>
<evidence type="ECO:0000256" key="4">
    <source>
        <dbReference type="SAM" id="MobiDB-lite"/>
    </source>
</evidence>
<feature type="domain" description="Timeless N-terminal" evidence="5">
    <location>
        <begin position="27"/>
        <end position="287"/>
    </location>
</feature>
<feature type="region of interest" description="Disordered" evidence="4">
    <location>
        <begin position="620"/>
        <end position="663"/>
    </location>
</feature>
<dbReference type="GO" id="GO:0006281">
    <property type="term" value="P:DNA repair"/>
    <property type="evidence" value="ECO:0007669"/>
    <property type="project" value="TreeGrafter"/>
</dbReference>
<keyword evidence="7" id="KW-1185">Reference proteome</keyword>
<dbReference type="GO" id="GO:0000076">
    <property type="term" value="P:DNA replication checkpoint signaling"/>
    <property type="evidence" value="ECO:0007669"/>
    <property type="project" value="TreeGrafter"/>
</dbReference>
<dbReference type="PANTHER" id="PTHR22940">
    <property type="entry name" value="TIMEOUT/TIMELESS-2"/>
    <property type="match status" value="1"/>
</dbReference>
<name>A0A7N2MFY0_QUELO</name>
<evidence type="ECO:0000259" key="5">
    <source>
        <dbReference type="Pfam" id="PF04821"/>
    </source>
</evidence>
<protein>
    <recommendedName>
        <fullName evidence="5">Timeless N-terminal domain-containing protein</fullName>
    </recommendedName>
</protein>
<dbReference type="GO" id="GO:0031298">
    <property type="term" value="C:replication fork protection complex"/>
    <property type="evidence" value="ECO:0007669"/>
    <property type="project" value="TreeGrafter"/>
</dbReference>
<dbReference type="InParanoid" id="A0A7N2MFY0"/>
<dbReference type="GO" id="GO:0043111">
    <property type="term" value="P:replication fork arrest"/>
    <property type="evidence" value="ECO:0007669"/>
    <property type="project" value="TreeGrafter"/>
</dbReference>
<dbReference type="Gramene" id="QL09p011755:mrna">
    <property type="protein sequence ID" value="QL09p011755:mrna"/>
    <property type="gene ID" value="QL09p011755"/>
</dbReference>
<dbReference type="PANTHER" id="PTHR22940:SF4">
    <property type="entry name" value="PROTEIN TIMELESS HOMOLOG"/>
    <property type="match status" value="1"/>
</dbReference>
<reference evidence="6" key="2">
    <citation type="submission" date="2021-01" db="UniProtKB">
        <authorList>
            <consortium name="EnsemblPlants"/>
        </authorList>
    </citation>
    <scope>IDENTIFICATION</scope>
</reference>
<dbReference type="Proteomes" id="UP000594261">
    <property type="component" value="Chromosome 9"/>
</dbReference>
<comment type="subcellular location">
    <subcellularLocation>
        <location evidence="1">Nucleus</location>
    </subcellularLocation>
</comment>
<dbReference type="InterPro" id="IPR044998">
    <property type="entry name" value="Timeless"/>
</dbReference>
<accession>A0A7N2MFY0</accession>